<dbReference type="EMBL" id="JAANYQ010000010">
    <property type="protein sequence ID" value="KAF4122161.1"/>
    <property type="molecule type" value="Genomic_DNA"/>
</dbReference>
<name>A0A9P5D346_9HYPO</name>
<dbReference type="GeneID" id="55973977"/>
<evidence type="ECO:0000313" key="3">
    <source>
        <dbReference type="EMBL" id="KAF4122161.1"/>
    </source>
</evidence>
<gene>
    <name evidence="3" type="ORF">GMORB2_7754</name>
</gene>
<keyword evidence="2" id="KW-0539">Nucleus</keyword>
<evidence type="ECO:0000256" key="1">
    <source>
        <dbReference type="ARBA" id="ARBA00004123"/>
    </source>
</evidence>
<dbReference type="InterPro" id="IPR050613">
    <property type="entry name" value="Sec_Metabolite_Reg"/>
</dbReference>
<evidence type="ECO:0000256" key="2">
    <source>
        <dbReference type="ARBA" id="ARBA00023242"/>
    </source>
</evidence>
<dbReference type="OrthoDB" id="2269373at2759"/>
<comment type="subcellular location">
    <subcellularLocation>
        <location evidence="1">Nucleus</location>
    </subcellularLocation>
</comment>
<protein>
    <submittedName>
        <fullName evidence="3">Fungal specific transcription factor domain</fullName>
    </submittedName>
</protein>
<comment type="caution">
    <text evidence="3">The sequence shown here is derived from an EMBL/GenBank/DDBJ whole genome shotgun (WGS) entry which is preliminary data.</text>
</comment>
<dbReference type="CDD" id="cd12148">
    <property type="entry name" value="fungal_TF_MHR"/>
    <property type="match status" value="1"/>
</dbReference>
<sequence length="433" mass="48822">MVFAIYTLAMTSVSSSECSSIFSESRSSLLERYRIAALRALVLADIFTTRDFEVLQALVLYLFSDTDSKLSLSLIAIASRIAQCIGLPPTTDDPSITVFETEMRVRLWWQFRGLEICSVSLLIPHAKPPFTDHTGIRAPLNVNDADLHPAMAELPVAQPGPTEMLFPLIKFEAIQWIQTSLRGKRLFQSLHPTASIKRLTTGELNETIDDLQRHIDARFTRFLDDRIPLHFLALNLIRSFFSNMRLKANHPRKRLEPKSSGGDSVDPHEVDQEELDAWFDSALQVLESRAAISQTVFSSRLYAHMAGRLDMDALIYVLSDLRQPQRLGAKADKAWKLVGQIYSTCQGSTFGSDSSFCVAMGDLVLEAWNARVQEPRITQDIEVPPYIQTLQAARATREGGERHSLDELVRPEMIDWDDAYWGTLYNVTGVNFL</sequence>
<dbReference type="PANTHER" id="PTHR31001">
    <property type="entry name" value="UNCHARACTERIZED TRANSCRIPTIONAL REGULATORY PROTEIN"/>
    <property type="match status" value="1"/>
</dbReference>
<evidence type="ECO:0000313" key="4">
    <source>
        <dbReference type="Proteomes" id="UP000749293"/>
    </source>
</evidence>
<dbReference type="RefSeq" id="XP_035320813.1">
    <property type="nucleotide sequence ID" value="XM_035469719.1"/>
</dbReference>
<keyword evidence="4" id="KW-1185">Reference proteome</keyword>
<dbReference type="PANTHER" id="PTHR31001:SF85">
    <property type="entry name" value="ZN(II)2CYS6 TRANSCRIPTION FACTOR (EUROFUNG)"/>
    <property type="match status" value="1"/>
</dbReference>
<dbReference type="GO" id="GO:0005634">
    <property type="term" value="C:nucleus"/>
    <property type="evidence" value="ECO:0007669"/>
    <property type="project" value="UniProtKB-SubCell"/>
</dbReference>
<accession>A0A9P5D346</accession>
<proteinExistence type="predicted"/>
<dbReference type="Proteomes" id="UP000749293">
    <property type="component" value="Unassembled WGS sequence"/>
</dbReference>
<organism evidence="3 4">
    <name type="scientific">Geosmithia morbida</name>
    <dbReference type="NCBI Taxonomy" id="1094350"/>
    <lineage>
        <taxon>Eukaryota</taxon>
        <taxon>Fungi</taxon>
        <taxon>Dikarya</taxon>
        <taxon>Ascomycota</taxon>
        <taxon>Pezizomycotina</taxon>
        <taxon>Sordariomycetes</taxon>
        <taxon>Hypocreomycetidae</taxon>
        <taxon>Hypocreales</taxon>
        <taxon>Bionectriaceae</taxon>
        <taxon>Geosmithia</taxon>
    </lineage>
</organism>
<reference evidence="3" key="1">
    <citation type="submission" date="2020-03" db="EMBL/GenBank/DDBJ databases">
        <title>Site-based positive gene gene selection in Geosmithia morbida across the United States reveals a broad range of putative effectors and factors for local host and environmental adapation.</title>
        <authorList>
            <person name="Onufrak A."/>
            <person name="Murdoch R.W."/>
            <person name="Gazis R."/>
            <person name="Huff M."/>
            <person name="Staton M."/>
            <person name="Klingeman W."/>
            <person name="Hadziabdic D."/>
        </authorList>
    </citation>
    <scope>NUCLEOTIDE SEQUENCE</scope>
    <source>
        <strain evidence="3">1262</strain>
    </source>
</reference>
<dbReference type="AlphaFoldDB" id="A0A9P5D346"/>